<accession>A0A173MDD5</accession>
<dbReference type="EMBL" id="FTOR01000008">
    <property type="protein sequence ID" value="SIT29318.1"/>
    <property type="molecule type" value="Genomic_DNA"/>
</dbReference>
<feature type="transmembrane region" description="Helical" evidence="5">
    <location>
        <begin position="12"/>
        <end position="29"/>
    </location>
</feature>
<feature type="transmembrane region" description="Helical" evidence="5">
    <location>
        <begin position="411"/>
        <end position="428"/>
    </location>
</feature>
<evidence type="ECO:0000256" key="5">
    <source>
        <dbReference type="SAM" id="Phobius"/>
    </source>
</evidence>
<feature type="transmembrane region" description="Helical" evidence="5">
    <location>
        <begin position="284"/>
        <end position="307"/>
    </location>
</feature>
<dbReference type="InterPro" id="IPR052556">
    <property type="entry name" value="PolySynth_Transporter"/>
</dbReference>
<name>A0A173MDD5_9BACT</name>
<feature type="transmembrane region" description="Helical" evidence="5">
    <location>
        <begin position="356"/>
        <end position="377"/>
    </location>
</feature>
<feature type="transmembrane region" description="Helical" evidence="5">
    <location>
        <begin position="138"/>
        <end position="159"/>
    </location>
</feature>
<feature type="transmembrane region" description="Helical" evidence="5">
    <location>
        <begin position="165"/>
        <end position="189"/>
    </location>
</feature>
<keyword evidence="4 5" id="KW-0472">Membrane</keyword>
<protein>
    <submittedName>
        <fullName evidence="6">Membrane protein involved in the export of O-antigen and teichoic acid</fullName>
    </submittedName>
</protein>
<reference evidence="7" key="1">
    <citation type="submission" date="2017-01" db="EMBL/GenBank/DDBJ databases">
        <authorList>
            <person name="Varghese N."/>
            <person name="Submissions S."/>
        </authorList>
    </citation>
    <scope>NUCLEOTIDE SEQUENCE [LARGE SCALE GENOMIC DNA]</scope>
    <source>
        <strain evidence="7">DSM 21054</strain>
    </source>
</reference>
<keyword evidence="3 5" id="KW-1133">Transmembrane helix</keyword>
<dbReference type="OrthoDB" id="661127at2"/>
<dbReference type="Pfam" id="PF01943">
    <property type="entry name" value="Polysacc_synt"/>
    <property type="match status" value="1"/>
</dbReference>
<comment type="subcellular location">
    <subcellularLocation>
        <location evidence="1">Membrane</location>
        <topology evidence="1">Multi-pass membrane protein</topology>
    </subcellularLocation>
</comment>
<feature type="transmembrane region" description="Helical" evidence="5">
    <location>
        <begin position="41"/>
        <end position="60"/>
    </location>
</feature>
<keyword evidence="2 5" id="KW-0812">Transmembrane</keyword>
<dbReference type="InterPro" id="IPR002797">
    <property type="entry name" value="Polysacc_synth"/>
</dbReference>
<evidence type="ECO:0000256" key="3">
    <source>
        <dbReference type="ARBA" id="ARBA00022989"/>
    </source>
</evidence>
<keyword evidence="7" id="KW-1185">Reference proteome</keyword>
<dbReference type="STRING" id="477680.SAMN05421788_108285"/>
<evidence type="ECO:0000256" key="2">
    <source>
        <dbReference type="ARBA" id="ARBA00022692"/>
    </source>
</evidence>
<evidence type="ECO:0000256" key="1">
    <source>
        <dbReference type="ARBA" id="ARBA00004141"/>
    </source>
</evidence>
<feature type="transmembrane region" description="Helical" evidence="5">
    <location>
        <begin position="250"/>
        <end position="272"/>
    </location>
</feature>
<organism evidence="6 7">
    <name type="scientific">Filimonas lacunae</name>
    <dbReference type="NCBI Taxonomy" id="477680"/>
    <lineage>
        <taxon>Bacteria</taxon>
        <taxon>Pseudomonadati</taxon>
        <taxon>Bacteroidota</taxon>
        <taxon>Chitinophagia</taxon>
        <taxon>Chitinophagales</taxon>
        <taxon>Chitinophagaceae</taxon>
        <taxon>Filimonas</taxon>
    </lineage>
</organism>
<feature type="transmembrane region" description="Helical" evidence="5">
    <location>
        <begin position="81"/>
        <end position="102"/>
    </location>
</feature>
<dbReference type="RefSeq" id="WP_076381292.1">
    <property type="nucleotide sequence ID" value="NZ_AP017422.1"/>
</dbReference>
<feature type="transmembrane region" description="Helical" evidence="5">
    <location>
        <begin position="217"/>
        <end position="238"/>
    </location>
</feature>
<dbReference type="PANTHER" id="PTHR43424:SF1">
    <property type="entry name" value="LOCUS PUTATIVE PROTEIN 1-RELATED"/>
    <property type="match status" value="1"/>
</dbReference>
<dbReference type="Proteomes" id="UP000186917">
    <property type="component" value="Unassembled WGS sequence"/>
</dbReference>
<dbReference type="PANTHER" id="PTHR43424">
    <property type="entry name" value="LOCUS PUTATIVE PROTEIN 1-RELATED"/>
    <property type="match status" value="1"/>
</dbReference>
<feature type="transmembrane region" description="Helical" evidence="5">
    <location>
        <begin position="108"/>
        <end position="126"/>
    </location>
</feature>
<evidence type="ECO:0000313" key="7">
    <source>
        <dbReference type="Proteomes" id="UP000186917"/>
    </source>
</evidence>
<gene>
    <name evidence="6" type="ORF">SAMN05421788_108285</name>
</gene>
<sequence length="472" mass="52161">MQKKLFKNISANILQQIANQLFSLVIFYVLSRQLSKPGFGQLNGCLALLLICFSILSFGLDQLTVKKIAAGESPSTIVSLYMIHILGMGALFYSLLAMIWLLFPAQPLLPVIFLLSLGKFQSFIATPYKQVTAGREQFSTLAGMSIVSNVVKGIALVIAQALHSIQLHTVIVLFILGDTAELLCTLYLYHRHSIQSIRFVPDKKAYSLLLREALPQLGIVICTAILSRFDWLLLGIAVSDTQLAEYSFAYKVYEIITLPLLAIAPLLIPRFVQHYQQQRKDLSGIYAILRLEMLIASFLIVITNMLWTPLVDLVTAGKYGAVNSNTILILTFCTPLLYVSNVLWTSGFAQHRLQGLLAVIAITCAVNIAGNCLLIPLLQKEGAALACLLSLLVQTVLYFRQDRQIRFARVSYAIVCHPLCALTSIILVRLTPLAFIPALAAAIILYILLASLCGLRTKKEFSLVSHFLTADT</sequence>
<dbReference type="GO" id="GO:0016020">
    <property type="term" value="C:membrane"/>
    <property type="evidence" value="ECO:0007669"/>
    <property type="project" value="UniProtKB-SubCell"/>
</dbReference>
<proteinExistence type="predicted"/>
<dbReference type="AlphaFoldDB" id="A0A173MDD5"/>
<feature type="transmembrane region" description="Helical" evidence="5">
    <location>
        <begin position="434"/>
        <end position="455"/>
    </location>
</feature>
<evidence type="ECO:0000256" key="4">
    <source>
        <dbReference type="ARBA" id="ARBA00023136"/>
    </source>
</evidence>
<dbReference type="KEGG" id="fln:FLA_1582"/>
<evidence type="ECO:0000313" key="6">
    <source>
        <dbReference type="EMBL" id="SIT29318.1"/>
    </source>
</evidence>
<feature type="transmembrane region" description="Helical" evidence="5">
    <location>
        <begin position="327"/>
        <end position="344"/>
    </location>
</feature>
<feature type="transmembrane region" description="Helical" evidence="5">
    <location>
        <begin position="383"/>
        <end position="399"/>
    </location>
</feature>